<dbReference type="OrthoDB" id="73691at2759"/>
<dbReference type="GO" id="GO:0005743">
    <property type="term" value="C:mitochondrial inner membrane"/>
    <property type="evidence" value="ECO:0007669"/>
    <property type="project" value="UniProtKB-SubCell"/>
</dbReference>
<name>A0A9P7ZCT9_9HELO</name>
<evidence type="ECO:0000256" key="1">
    <source>
        <dbReference type="ARBA" id="ARBA00004434"/>
    </source>
</evidence>
<evidence type="ECO:0000256" key="2">
    <source>
        <dbReference type="ARBA" id="ARBA00022692"/>
    </source>
</evidence>
<keyword evidence="3" id="KW-0999">Mitochondrion inner membrane</keyword>
<dbReference type="Proteomes" id="UP000887226">
    <property type="component" value="Unassembled WGS sequence"/>
</dbReference>
<dbReference type="InterPro" id="IPR033122">
    <property type="entry name" value="LETM1-like_RBD"/>
</dbReference>
<evidence type="ECO:0000256" key="6">
    <source>
        <dbReference type="ARBA" id="ARBA00023136"/>
    </source>
</evidence>
<dbReference type="GO" id="GO:0043022">
    <property type="term" value="F:ribosome binding"/>
    <property type="evidence" value="ECO:0007669"/>
    <property type="project" value="InterPro"/>
</dbReference>
<evidence type="ECO:0000256" key="5">
    <source>
        <dbReference type="ARBA" id="ARBA00023128"/>
    </source>
</evidence>
<comment type="caution">
    <text evidence="9">The sequence shown here is derived from an EMBL/GenBank/DDBJ whole genome shotgun (WGS) entry which is preliminary data.</text>
</comment>
<evidence type="ECO:0000313" key="10">
    <source>
        <dbReference type="Proteomes" id="UP000887226"/>
    </source>
</evidence>
<evidence type="ECO:0000256" key="4">
    <source>
        <dbReference type="ARBA" id="ARBA00022989"/>
    </source>
</evidence>
<protein>
    <recommendedName>
        <fullName evidence="8">Letm1 RBD domain-containing protein</fullName>
    </recommendedName>
</protein>
<gene>
    <name evidence="9" type="ORF">BJ878DRAFT_485037</name>
</gene>
<keyword evidence="6" id="KW-0472">Membrane</keyword>
<dbReference type="GO" id="GO:0030003">
    <property type="term" value="P:intracellular monoatomic cation homeostasis"/>
    <property type="evidence" value="ECO:0007669"/>
    <property type="project" value="TreeGrafter"/>
</dbReference>
<dbReference type="PANTHER" id="PTHR14009">
    <property type="entry name" value="LEUCINE ZIPPER-EF-HAND CONTAINING TRANSMEMBRANE PROTEIN"/>
    <property type="match status" value="1"/>
</dbReference>
<dbReference type="EMBL" id="MU253738">
    <property type="protein sequence ID" value="KAG9249170.1"/>
    <property type="molecule type" value="Genomic_DNA"/>
</dbReference>
<reference evidence="9" key="1">
    <citation type="journal article" date="2021" name="IMA Fungus">
        <title>Genomic characterization of three marine fungi, including Emericellopsis atlantica sp. nov. with signatures of a generalist lifestyle and marine biomass degradation.</title>
        <authorList>
            <person name="Hagestad O.C."/>
            <person name="Hou L."/>
            <person name="Andersen J.H."/>
            <person name="Hansen E.H."/>
            <person name="Altermark B."/>
            <person name="Li C."/>
            <person name="Kuhnert E."/>
            <person name="Cox R.J."/>
            <person name="Crous P.W."/>
            <person name="Spatafora J.W."/>
            <person name="Lail K."/>
            <person name="Amirebrahimi M."/>
            <person name="Lipzen A."/>
            <person name="Pangilinan J."/>
            <person name="Andreopoulos W."/>
            <person name="Hayes R.D."/>
            <person name="Ng V."/>
            <person name="Grigoriev I.V."/>
            <person name="Jackson S.A."/>
            <person name="Sutton T.D.S."/>
            <person name="Dobson A.D.W."/>
            <person name="Rama T."/>
        </authorList>
    </citation>
    <scope>NUCLEOTIDE SEQUENCE</scope>
    <source>
        <strain evidence="9">TRa3180A</strain>
    </source>
</reference>
<dbReference type="PROSITE" id="PS51758">
    <property type="entry name" value="LETM1_RBD"/>
    <property type="match status" value="1"/>
</dbReference>
<comment type="subcellular location">
    <subcellularLocation>
        <location evidence="1">Mitochondrion inner membrane</location>
        <topology evidence="1">Single-pass membrane protein</topology>
    </subcellularLocation>
</comment>
<evidence type="ECO:0000259" key="8">
    <source>
        <dbReference type="PROSITE" id="PS51758"/>
    </source>
</evidence>
<dbReference type="PANTHER" id="PTHR14009:SF6">
    <property type="entry name" value="LETM1 RBD DOMAIN-CONTAINING PROTEIN"/>
    <property type="match status" value="1"/>
</dbReference>
<keyword evidence="2" id="KW-0812">Transmembrane</keyword>
<evidence type="ECO:0000256" key="7">
    <source>
        <dbReference type="PROSITE-ProRule" id="PRU01094"/>
    </source>
</evidence>
<keyword evidence="10" id="KW-1185">Reference proteome</keyword>
<dbReference type="Pfam" id="PF07766">
    <property type="entry name" value="LETM1_RBD"/>
    <property type="match status" value="1"/>
</dbReference>
<evidence type="ECO:0000313" key="9">
    <source>
        <dbReference type="EMBL" id="KAG9249170.1"/>
    </source>
</evidence>
<sequence>MSSFTLCISKRTIFQHTRSQLLQFKPNPIRKASTATQKKKHSQSLKRIKKPLLKSTAQVAQLKPQARQAQTSATPKSTAIDTRPVTKHIATHTTAIAEAPVGAIPSPLHVSETKEHIVNGPSTTRPPPINTPERARGQAFFFKYAFALGKSYVEFYKTGVKYIYANLKTTRKLQARLKASYKGDIERAIADGAINRREFQLIHRNRHDLKRVPVFALVMTICGEFTPIVVLAFGNVVPWACRIPQQIDKSRRKLEKRRAISFARLDHPSDGMPESVEELERKELLHINWSLGLSSAVWDWIFPGQLPGLPTFLVRNAVRKRVEYLEMDDTLILRSGGVGEMHEDEVKMACVERGINVMGLELVESKKALGVWLDRQKKTSVETLLLLEPGKRYQMLDGYGGLDT</sequence>
<accession>A0A9P7ZCT9</accession>
<evidence type="ECO:0000256" key="3">
    <source>
        <dbReference type="ARBA" id="ARBA00022792"/>
    </source>
</evidence>
<feature type="domain" description="Letm1 RBD" evidence="8">
    <location>
        <begin position="227"/>
        <end position="404"/>
    </location>
</feature>
<dbReference type="AlphaFoldDB" id="A0A9P7ZCT9"/>
<proteinExistence type="predicted"/>
<dbReference type="InterPro" id="IPR044202">
    <property type="entry name" value="LETM1/MDM38-like"/>
</dbReference>
<keyword evidence="4" id="KW-1133">Transmembrane helix</keyword>
<keyword evidence="5 7" id="KW-0496">Mitochondrion</keyword>
<organism evidence="9 10">
    <name type="scientific">Calycina marina</name>
    <dbReference type="NCBI Taxonomy" id="1763456"/>
    <lineage>
        <taxon>Eukaryota</taxon>
        <taxon>Fungi</taxon>
        <taxon>Dikarya</taxon>
        <taxon>Ascomycota</taxon>
        <taxon>Pezizomycotina</taxon>
        <taxon>Leotiomycetes</taxon>
        <taxon>Helotiales</taxon>
        <taxon>Pezizellaceae</taxon>
        <taxon>Calycina</taxon>
    </lineage>
</organism>